<dbReference type="InterPro" id="IPR008254">
    <property type="entry name" value="Flavodoxin/NO_synth"/>
</dbReference>
<sequence length="154" mass="17023">MKIGIIVYSQTEHTYSVAENLQENLLAAGHTVNVERVTTTGDVKSNPKNITFQNKPDIQEYDALIFGSPVHAFNLAPAMKAYLEQIPSLQDKRIACYVTKGLPFHRTGGNQAISQMEKICQSKGGTILGTGIVVWRGGRGKDINELVQKFSRLF</sequence>
<accession>A0A2H4VBK9</accession>
<evidence type="ECO:0000313" key="4">
    <source>
        <dbReference type="Proteomes" id="UP000232631"/>
    </source>
</evidence>
<dbReference type="Gene3D" id="3.40.50.360">
    <property type="match status" value="1"/>
</dbReference>
<reference evidence="4 5" key="1">
    <citation type="submission" date="2016-10" db="EMBL/GenBank/DDBJ databases">
        <title>Comparative genomics between deep and shallow subseafloor isolates.</title>
        <authorList>
            <person name="Ishii S."/>
            <person name="Miller J.R."/>
            <person name="Sutton G."/>
            <person name="Suzuki S."/>
            <person name="Methe B."/>
            <person name="Inagaki F."/>
            <person name="Imachi H."/>
        </authorList>
    </citation>
    <scope>NUCLEOTIDE SEQUENCE [LARGE SCALE GENOMIC DNA]</scope>
    <source>
        <strain evidence="3 4">A8p</strain>
        <strain evidence="2 5">MO-MB1</strain>
    </source>
</reference>
<dbReference type="Proteomes" id="UP000232631">
    <property type="component" value="Chromosome"/>
</dbReference>
<proteinExistence type="predicted"/>
<dbReference type="PROSITE" id="PS50902">
    <property type="entry name" value="FLAVODOXIN_LIKE"/>
    <property type="match status" value="1"/>
</dbReference>
<dbReference type="InterPro" id="IPR026816">
    <property type="entry name" value="Flavodoxin_dom"/>
</dbReference>
<organism evidence="3 4">
    <name type="scientific">Methanobacterium subterraneum</name>
    <dbReference type="NCBI Taxonomy" id="59277"/>
    <lineage>
        <taxon>Archaea</taxon>
        <taxon>Methanobacteriati</taxon>
        <taxon>Methanobacteriota</taxon>
        <taxon>Methanomada group</taxon>
        <taxon>Methanobacteria</taxon>
        <taxon>Methanobacteriales</taxon>
        <taxon>Methanobacteriaceae</taxon>
        <taxon>Methanobacterium</taxon>
    </lineage>
</organism>
<evidence type="ECO:0000313" key="5">
    <source>
        <dbReference type="Proteomes" id="UP000232806"/>
    </source>
</evidence>
<gene>
    <name evidence="2" type="ORF">BK007_05030</name>
    <name evidence="3" type="ORF">BK009_08520</name>
</gene>
<dbReference type="AlphaFoldDB" id="A0A2H4VRL5"/>
<dbReference type="InterPro" id="IPR029039">
    <property type="entry name" value="Flavoprotein-like_sf"/>
</dbReference>
<dbReference type="Pfam" id="PF12724">
    <property type="entry name" value="Flavodoxin_5"/>
    <property type="match status" value="1"/>
</dbReference>
<evidence type="ECO:0000313" key="3">
    <source>
        <dbReference type="EMBL" id="AUB60712.1"/>
    </source>
</evidence>
<evidence type="ECO:0000259" key="1">
    <source>
        <dbReference type="PROSITE" id="PS50902"/>
    </source>
</evidence>
<feature type="domain" description="Flavodoxin-like" evidence="1">
    <location>
        <begin position="3"/>
        <end position="154"/>
    </location>
</feature>
<dbReference type="KEGG" id="msub:BK009_08520"/>
<accession>A0A2H4VRL5</accession>
<dbReference type="GO" id="GO:0010181">
    <property type="term" value="F:FMN binding"/>
    <property type="evidence" value="ECO:0007669"/>
    <property type="project" value="InterPro"/>
</dbReference>
<dbReference type="OrthoDB" id="73155at2157"/>
<dbReference type="EMBL" id="CP017768">
    <property type="protein sequence ID" value="AUB60712.1"/>
    <property type="molecule type" value="Genomic_DNA"/>
</dbReference>
<name>A0A2H4VRL5_9EURY</name>
<evidence type="ECO:0000313" key="2">
    <source>
        <dbReference type="EMBL" id="AUB55440.1"/>
    </source>
</evidence>
<dbReference type="Proteomes" id="UP000232806">
    <property type="component" value="Chromosome"/>
</dbReference>
<keyword evidence="4" id="KW-1185">Reference proteome</keyword>
<protein>
    <submittedName>
        <fullName evidence="3">Flavodoxin</fullName>
    </submittedName>
</protein>
<dbReference type="SUPFAM" id="SSF52218">
    <property type="entry name" value="Flavoproteins"/>
    <property type="match status" value="1"/>
</dbReference>
<dbReference type="EMBL" id="CP017766">
    <property type="protein sequence ID" value="AUB55440.1"/>
    <property type="molecule type" value="Genomic_DNA"/>
</dbReference>